<proteinExistence type="predicted"/>
<keyword evidence="2" id="KW-0479">Metal-binding</keyword>
<dbReference type="InParanoid" id="J4HZT7"/>
<protein>
    <submittedName>
        <fullName evidence="9">Uncharacterized protein</fullName>
    </submittedName>
</protein>
<dbReference type="PANTHER" id="PTHR13278">
    <property type="entry name" value="ZINC FINGER PROTEIN 830"/>
    <property type="match status" value="1"/>
</dbReference>
<dbReference type="GeneID" id="24099613"/>
<dbReference type="GO" id="GO:0008270">
    <property type="term" value="F:zinc ion binding"/>
    <property type="evidence" value="ECO:0007669"/>
    <property type="project" value="UniProtKB-KW"/>
</dbReference>
<keyword evidence="4" id="KW-0862">Zinc</keyword>
<organism evidence="9 10">
    <name type="scientific">Fibroporia radiculosa</name>
    <dbReference type="NCBI Taxonomy" id="599839"/>
    <lineage>
        <taxon>Eukaryota</taxon>
        <taxon>Fungi</taxon>
        <taxon>Dikarya</taxon>
        <taxon>Basidiomycota</taxon>
        <taxon>Agaricomycotina</taxon>
        <taxon>Agaricomycetes</taxon>
        <taxon>Polyporales</taxon>
        <taxon>Fibroporiaceae</taxon>
        <taxon>Fibroporia</taxon>
    </lineage>
</organism>
<evidence type="ECO:0000256" key="6">
    <source>
        <dbReference type="ARBA" id="ARBA00023242"/>
    </source>
</evidence>
<keyword evidence="6" id="KW-0539">Nucleus</keyword>
<name>J4HZT7_9APHY</name>
<comment type="subcellular location">
    <subcellularLocation>
        <location evidence="1">Nucleus</location>
    </subcellularLocation>
</comment>
<feature type="compositionally biased region" description="Basic and acidic residues" evidence="8">
    <location>
        <begin position="61"/>
        <end position="75"/>
    </location>
</feature>
<feature type="region of interest" description="Disordered" evidence="8">
    <location>
        <begin position="201"/>
        <end position="237"/>
    </location>
</feature>
<dbReference type="GO" id="GO:0003676">
    <property type="term" value="F:nucleic acid binding"/>
    <property type="evidence" value="ECO:0007669"/>
    <property type="project" value="InterPro"/>
</dbReference>
<dbReference type="InterPro" id="IPR036236">
    <property type="entry name" value="Znf_C2H2_sf"/>
</dbReference>
<dbReference type="EMBL" id="HE797163">
    <property type="protein sequence ID" value="CCM04702.1"/>
    <property type="molecule type" value="Genomic_DNA"/>
</dbReference>
<dbReference type="AlphaFoldDB" id="J4HZT7"/>
<keyword evidence="5 7" id="KW-0175">Coiled coil</keyword>
<evidence type="ECO:0000256" key="1">
    <source>
        <dbReference type="ARBA" id="ARBA00004123"/>
    </source>
</evidence>
<dbReference type="SUPFAM" id="SSF57667">
    <property type="entry name" value="beta-beta-alpha zinc fingers"/>
    <property type="match status" value="1"/>
</dbReference>
<dbReference type="OrthoDB" id="77607at2759"/>
<dbReference type="HOGENOM" id="CLU_041821_1_0_1"/>
<dbReference type="Proteomes" id="UP000006352">
    <property type="component" value="Unassembled WGS sequence"/>
</dbReference>
<sequence length="287" mass="31589">MADVRALLKAKRQEVRINHPLASYSGSGQLRCIACGIIIKEGTAWNGHIGSKAHRMNAARLREEERQQELRRETELQQQKRSMDEVDADTSDEELQPKRRRVEDAEGSPSAGAPPLAPNGEPRSAFPADFFSDASRAPPPPSSDDGSEDIEVGGPPAPRSTSAAATAIDKEWEEFQAALIEVPDAREAYKRATVFAEPVLVSEIPEGFPPPSGQADGAGEQKDPSDEAAVRRRKEQEERELIMDRLMDEEQAQEEADAKVVVLKNKLDALKKHREAARAAKRQKGSR</sequence>
<dbReference type="GO" id="GO:0005681">
    <property type="term" value="C:spliceosomal complex"/>
    <property type="evidence" value="ECO:0007669"/>
    <property type="project" value="InterPro"/>
</dbReference>
<feature type="compositionally biased region" description="Basic and acidic residues" evidence="8">
    <location>
        <begin position="95"/>
        <end position="104"/>
    </location>
</feature>
<gene>
    <name evidence="9" type="ORF">FIBRA_06888</name>
</gene>
<reference evidence="9 10" key="1">
    <citation type="journal article" date="2012" name="Appl. Environ. Microbiol.">
        <title>Short-read sequencing for genomic analysis of the brown rot fungus Fibroporia radiculosa.</title>
        <authorList>
            <person name="Tang J.D."/>
            <person name="Perkins A.D."/>
            <person name="Sonstegard T.S."/>
            <person name="Schroeder S.G."/>
            <person name="Burgess S.C."/>
            <person name="Diehl S.V."/>
        </authorList>
    </citation>
    <scope>NUCLEOTIDE SEQUENCE [LARGE SCALE GENOMIC DNA]</scope>
    <source>
        <strain evidence="9 10">TFFH 294</strain>
    </source>
</reference>
<feature type="compositionally biased region" description="Basic and acidic residues" evidence="8">
    <location>
        <begin position="219"/>
        <end position="237"/>
    </location>
</feature>
<dbReference type="RefSeq" id="XP_012183985.1">
    <property type="nucleotide sequence ID" value="XM_012328595.1"/>
</dbReference>
<feature type="coiled-coil region" evidence="7">
    <location>
        <begin position="253"/>
        <end position="283"/>
    </location>
</feature>
<dbReference type="GO" id="GO:0033314">
    <property type="term" value="P:mitotic DNA replication checkpoint signaling"/>
    <property type="evidence" value="ECO:0007669"/>
    <property type="project" value="TreeGrafter"/>
</dbReference>
<accession>J4HZT7</accession>
<feature type="region of interest" description="Disordered" evidence="8">
    <location>
        <begin position="61"/>
        <end position="168"/>
    </location>
</feature>
<dbReference type="GO" id="GO:0044773">
    <property type="term" value="P:mitotic DNA damage checkpoint signaling"/>
    <property type="evidence" value="ECO:0007669"/>
    <property type="project" value="TreeGrafter"/>
</dbReference>
<keyword evidence="10" id="KW-1185">Reference proteome</keyword>
<keyword evidence="3" id="KW-0863">Zinc-finger</keyword>
<dbReference type="InterPro" id="IPR040050">
    <property type="entry name" value="ZNF830-like"/>
</dbReference>
<feature type="compositionally biased region" description="Acidic residues" evidence="8">
    <location>
        <begin position="85"/>
        <end position="94"/>
    </location>
</feature>
<dbReference type="STRING" id="599839.J4HZT7"/>
<evidence type="ECO:0000256" key="4">
    <source>
        <dbReference type="ARBA" id="ARBA00022833"/>
    </source>
</evidence>
<evidence type="ECO:0000313" key="9">
    <source>
        <dbReference type="EMBL" id="CCM04702.1"/>
    </source>
</evidence>
<evidence type="ECO:0000313" key="10">
    <source>
        <dbReference type="Proteomes" id="UP000006352"/>
    </source>
</evidence>
<dbReference type="Gene3D" id="3.30.160.60">
    <property type="entry name" value="Classic Zinc Finger"/>
    <property type="match status" value="1"/>
</dbReference>
<dbReference type="PANTHER" id="PTHR13278:SF0">
    <property type="entry name" value="ZINC FINGER PROTEIN 830"/>
    <property type="match status" value="1"/>
</dbReference>
<evidence type="ECO:0000256" key="7">
    <source>
        <dbReference type="SAM" id="Coils"/>
    </source>
</evidence>
<evidence type="ECO:0000256" key="8">
    <source>
        <dbReference type="SAM" id="MobiDB-lite"/>
    </source>
</evidence>
<dbReference type="GO" id="GO:0033260">
    <property type="term" value="P:nuclear DNA replication"/>
    <property type="evidence" value="ECO:0007669"/>
    <property type="project" value="TreeGrafter"/>
</dbReference>
<evidence type="ECO:0000256" key="2">
    <source>
        <dbReference type="ARBA" id="ARBA00022723"/>
    </source>
</evidence>
<evidence type="ECO:0000256" key="3">
    <source>
        <dbReference type="ARBA" id="ARBA00022771"/>
    </source>
</evidence>
<evidence type="ECO:0000256" key="5">
    <source>
        <dbReference type="ARBA" id="ARBA00023054"/>
    </source>
</evidence>